<feature type="region of interest" description="Disordered" evidence="2">
    <location>
        <begin position="397"/>
        <end position="446"/>
    </location>
</feature>
<dbReference type="HAMAP" id="MF_01074">
    <property type="entry name" value="LarC"/>
    <property type="match status" value="1"/>
</dbReference>
<feature type="compositionally biased region" description="Basic and acidic residues" evidence="2">
    <location>
        <begin position="184"/>
        <end position="222"/>
    </location>
</feature>
<dbReference type="AlphaFoldDB" id="A0A7S1BHZ3"/>
<dbReference type="Gene3D" id="3.30.70.1380">
    <property type="entry name" value="Transcriptional regulatory protein pf0864 domain like"/>
    <property type="match status" value="1"/>
</dbReference>
<protein>
    <recommendedName>
        <fullName evidence="4">TIGR00299 family protein</fullName>
    </recommendedName>
</protein>
<evidence type="ECO:0008006" key="4">
    <source>
        <dbReference type="Google" id="ProtNLM"/>
    </source>
</evidence>
<accession>A0A7S1BHZ3</accession>
<gene>
    <name evidence="3" type="ORF">CHYS00102_LOCUS13681</name>
</gene>
<proteinExistence type="inferred from homology"/>
<feature type="region of interest" description="Disordered" evidence="2">
    <location>
        <begin position="175"/>
        <end position="226"/>
    </location>
</feature>
<dbReference type="PANTHER" id="PTHR36566">
    <property type="entry name" value="NICKEL INSERTION PROTEIN-RELATED"/>
    <property type="match status" value="1"/>
</dbReference>
<evidence type="ECO:0000256" key="1">
    <source>
        <dbReference type="ARBA" id="ARBA00022596"/>
    </source>
</evidence>
<evidence type="ECO:0000313" key="3">
    <source>
        <dbReference type="EMBL" id="CAD8886483.1"/>
    </source>
</evidence>
<feature type="compositionally biased region" description="Basic and acidic residues" evidence="2">
    <location>
        <begin position="7"/>
        <end position="33"/>
    </location>
</feature>
<sequence length="632" mass="67424">MSTGDEATGHHDHVHSHSHDDGNFQSHDHDYSHNHSHSHSQSHSRAHSRSQSHPHFSSAELSVPALTTPSPFPTTVPSHFSRHLHIDAFSGVAGDMFLASLLDLVRGGEGSGRLQPAAAGEPRCGRARLLSRVRDDLASIREMAEEWTLEAEDVKRGTGCIAATYVRVGSRWDHAPEAVPGAEGRGRDRGHDHGHDRGHDHGRDRGHDHDHGHDHGHDDGRGPSRNLPTIVVMLERSSLPPYVKSLASSAFSLLASAEALTHGASSPDDVHFHEVGAVDSIVDTVGTVAALYHLGVKTVSTSPLPMGKGRVWTEHGILPVPAPATLRLMEGLEICTGPPSAAGELCTPTGVALVRALVQALGRGLPEAGGLAVAGCGFGAGTKEFDHPNVLRAVLMEPPPSKKGRAPVTASPRPPVVSRGGLRSSVADDVASETEGAPTPSRPRPWNVSHVTELAANVDDVSPEILGHVVQRLLLLPGCVDAWTCPIGMKKCRPAVQVRAMVAGNDADREENVDAAIETLMRETTTLGVRVYRDIERASLHRRFVTVPTGFEGGAGSGSVKVKLGMLKKTMGPNSEKEEEEEVITVHPEFDDCQRVALAAGVPLRKVADVAKSVAEHKLRLVLDAKSTRNDH</sequence>
<organism evidence="3">
    <name type="scientific">Corethron hystrix</name>
    <dbReference type="NCBI Taxonomy" id="216773"/>
    <lineage>
        <taxon>Eukaryota</taxon>
        <taxon>Sar</taxon>
        <taxon>Stramenopiles</taxon>
        <taxon>Ochrophyta</taxon>
        <taxon>Bacillariophyta</taxon>
        <taxon>Coscinodiscophyceae</taxon>
        <taxon>Corethrophycidae</taxon>
        <taxon>Corethrales</taxon>
        <taxon>Corethraceae</taxon>
        <taxon>Corethron</taxon>
    </lineage>
</organism>
<dbReference type="PANTHER" id="PTHR36566:SF1">
    <property type="entry name" value="PYRIDINIUM-3,5-BISTHIOCARBOXYLIC ACID MONONUCLEOTIDE NICKEL INSERTION PROTEIN"/>
    <property type="match status" value="1"/>
</dbReference>
<evidence type="ECO:0000256" key="2">
    <source>
        <dbReference type="SAM" id="MobiDB-lite"/>
    </source>
</evidence>
<name>A0A7S1BHZ3_9STRA</name>
<feature type="compositionally biased region" description="Basic residues" evidence="2">
    <location>
        <begin position="34"/>
        <end position="52"/>
    </location>
</feature>
<dbReference type="Pfam" id="PF01969">
    <property type="entry name" value="Ni_insertion"/>
    <property type="match status" value="1"/>
</dbReference>
<feature type="region of interest" description="Disordered" evidence="2">
    <location>
        <begin position="1"/>
        <end position="60"/>
    </location>
</feature>
<dbReference type="EMBL" id="HBFR01018798">
    <property type="protein sequence ID" value="CAD8886483.1"/>
    <property type="molecule type" value="Transcribed_RNA"/>
</dbReference>
<dbReference type="InterPro" id="IPR002822">
    <property type="entry name" value="Ni_insertion"/>
</dbReference>
<reference evidence="3" key="1">
    <citation type="submission" date="2021-01" db="EMBL/GenBank/DDBJ databases">
        <authorList>
            <person name="Corre E."/>
            <person name="Pelletier E."/>
            <person name="Niang G."/>
            <person name="Scheremetjew M."/>
            <person name="Finn R."/>
            <person name="Kale V."/>
            <person name="Holt S."/>
            <person name="Cochrane G."/>
            <person name="Meng A."/>
            <person name="Brown T."/>
            <person name="Cohen L."/>
        </authorList>
    </citation>
    <scope>NUCLEOTIDE SEQUENCE</scope>
    <source>
        <strain evidence="3">308</strain>
    </source>
</reference>
<dbReference type="Gene3D" id="3.10.20.300">
    <property type="entry name" value="mk0293 like domain"/>
    <property type="match status" value="1"/>
</dbReference>
<keyword evidence="1" id="KW-0533">Nickel</keyword>